<keyword evidence="4" id="KW-1185">Reference proteome</keyword>
<evidence type="ECO:0000256" key="1">
    <source>
        <dbReference type="SAM" id="MobiDB-lite"/>
    </source>
</evidence>
<protein>
    <submittedName>
        <fullName evidence="3">Uncharacterized protein</fullName>
    </submittedName>
</protein>
<gene>
    <name evidence="3" type="ORF">P8C59_007510</name>
</gene>
<evidence type="ECO:0000256" key="2">
    <source>
        <dbReference type="SAM" id="Phobius"/>
    </source>
</evidence>
<dbReference type="Proteomes" id="UP001217918">
    <property type="component" value="Unassembled WGS sequence"/>
</dbReference>
<name>A0AAD9MDM2_9PEZI</name>
<comment type="caution">
    <text evidence="3">The sequence shown here is derived from an EMBL/GenBank/DDBJ whole genome shotgun (WGS) entry which is preliminary data.</text>
</comment>
<organism evidence="3 4">
    <name type="scientific">Phyllachora maydis</name>
    <dbReference type="NCBI Taxonomy" id="1825666"/>
    <lineage>
        <taxon>Eukaryota</taxon>
        <taxon>Fungi</taxon>
        <taxon>Dikarya</taxon>
        <taxon>Ascomycota</taxon>
        <taxon>Pezizomycotina</taxon>
        <taxon>Sordariomycetes</taxon>
        <taxon>Sordariomycetidae</taxon>
        <taxon>Phyllachorales</taxon>
        <taxon>Phyllachoraceae</taxon>
        <taxon>Phyllachora</taxon>
    </lineage>
</organism>
<dbReference type="AlphaFoldDB" id="A0AAD9MDM2"/>
<accession>A0AAD9MDM2</accession>
<feature type="compositionally biased region" description="Basic and acidic residues" evidence="1">
    <location>
        <begin position="71"/>
        <end position="94"/>
    </location>
</feature>
<proteinExistence type="predicted"/>
<evidence type="ECO:0000313" key="4">
    <source>
        <dbReference type="Proteomes" id="UP001217918"/>
    </source>
</evidence>
<keyword evidence="2" id="KW-0472">Membrane</keyword>
<keyword evidence="2" id="KW-1133">Transmembrane helix</keyword>
<feature type="region of interest" description="Disordered" evidence="1">
    <location>
        <begin position="61"/>
        <end position="105"/>
    </location>
</feature>
<sequence length="148" mass="15883">MLSWPVLAALAAARGAPDVPTVRPPSSAWAGAVFAGLFGLGATGGAVALVIVHFDWKSWGPEVPAPVRPAKNGEAEKPDRKDRGREKGGRERTVELAAEGRPGRTTQWAAARERFRELLAPDTPPVLSPFRVYFSGAPSRSAAREWYP</sequence>
<feature type="transmembrane region" description="Helical" evidence="2">
    <location>
        <begin position="31"/>
        <end position="52"/>
    </location>
</feature>
<reference evidence="3" key="1">
    <citation type="journal article" date="2023" name="Mol. Plant Microbe Interact.">
        <title>Elucidating the Obligate Nature and Biological Capacity of an Invasive Fungal Corn Pathogen.</title>
        <authorList>
            <person name="MacCready J.S."/>
            <person name="Roggenkamp E.M."/>
            <person name="Gdanetz K."/>
            <person name="Chilvers M.I."/>
        </authorList>
    </citation>
    <scope>NUCLEOTIDE SEQUENCE</scope>
    <source>
        <strain evidence="3">PM02</strain>
    </source>
</reference>
<keyword evidence="2" id="KW-0812">Transmembrane</keyword>
<dbReference type="EMBL" id="JAQQPM010000006">
    <property type="protein sequence ID" value="KAK2073214.1"/>
    <property type="molecule type" value="Genomic_DNA"/>
</dbReference>
<evidence type="ECO:0000313" key="3">
    <source>
        <dbReference type="EMBL" id="KAK2073214.1"/>
    </source>
</evidence>